<dbReference type="RefSeq" id="WP_005505526.1">
    <property type="nucleotide sequence ID" value="NZ_CABMOB010000001.1"/>
</dbReference>
<dbReference type="NCBIfam" id="NF008244">
    <property type="entry name" value="PRK11020.1"/>
    <property type="match status" value="1"/>
</dbReference>
<dbReference type="Proteomes" id="UP000254512">
    <property type="component" value="Unassembled WGS sequence"/>
</dbReference>
<dbReference type="AlphaFoldDB" id="A0A377HMQ6"/>
<evidence type="ECO:0000313" key="2">
    <source>
        <dbReference type="EMBL" id="STO57384.1"/>
    </source>
</evidence>
<dbReference type="GeneID" id="58897701"/>
<name>A0A377HMQ6_GRIHO</name>
<reference evidence="2 3" key="1">
    <citation type="submission" date="2018-06" db="EMBL/GenBank/DDBJ databases">
        <authorList>
            <consortium name="Pathogen Informatics"/>
            <person name="Doyle S."/>
        </authorList>
    </citation>
    <scope>NUCLEOTIDE SEQUENCE [LARGE SCALE GENOMIC DNA]</scope>
    <source>
        <strain evidence="2 3">NCTC11645</strain>
    </source>
</reference>
<evidence type="ECO:0000256" key="1">
    <source>
        <dbReference type="SAM" id="Coils"/>
    </source>
</evidence>
<dbReference type="InterPro" id="IPR021230">
    <property type="entry name" value="DUF2810"/>
</dbReference>
<dbReference type="EMBL" id="UGHD01000002">
    <property type="protein sequence ID" value="STO57384.1"/>
    <property type="molecule type" value="Genomic_DNA"/>
</dbReference>
<feature type="coiled-coil region" evidence="1">
    <location>
        <begin position="7"/>
        <end position="53"/>
    </location>
</feature>
<sequence>MSIKQELQQLKSRLDKNQRKLDGAKTRGDSELVTRFTNDIDDLNKKISQLSHKQNFSLNKERKALLNMPFSREITKLEQSDMGKLKKSVRGLVVVHPLTKLGKALKLDVVTGFAPTAF</sequence>
<gene>
    <name evidence="2" type="primary">yibL</name>
    <name evidence="2" type="ORF">NCTC11645_01774</name>
</gene>
<dbReference type="Pfam" id="PF10928">
    <property type="entry name" value="DUF2810"/>
    <property type="match status" value="1"/>
</dbReference>
<proteinExistence type="predicted"/>
<dbReference type="Gene3D" id="3.30.1370.150">
    <property type="entry name" value="Uncharacterised protein PF10928, DUF2810"/>
    <property type="match status" value="1"/>
</dbReference>
<dbReference type="STRING" id="673.AL542_17235"/>
<protein>
    <submittedName>
        <fullName evidence="2">Protein of uncharacterized function (DUF2810)</fullName>
    </submittedName>
</protein>
<evidence type="ECO:0000313" key="3">
    <source>
        <dbReference type="Proteomes" id="UP000254512"/>
    </source>
</evidence>
<organism evidence="2 3">
    <name type="scientific">Grimontia hollisae</name>
    <name type="common">Vibrio hollisae</name>
    <dbReference type="NCBI Taxonomy" id="673"/>
    <lineage>
        <taxon>Bacteria</taxon>
        <taxon>Pseudomonadati</taxon>
        <taxon>Pseudomonadota</taxon>
        <taxon>Gammaproteobacteria</taxon>
        <taxon>Vibrionales</taxon>
        <taxon>Vibrionaceae</taxon>
        <taxon>Grimontia</taxon>
    </lineage>
</organism>
<dbReference type="KEGG" id="gho:AL542_17235"/>
<keyword evidence="1" id="KW-0175">Coiled coil</keyword>
<accession>A0A377HMQ6</accession>